<comment type="similarity">
    <text evidence="2">Belongs to the cyclic nucleotide phosphodiesterase family.</text>
</comment>
<dbReference type="PANTHER" id="PTHR11347">
    <property type="entry name" value="CYCLIC NUCLEOTIDE PHOSPHODIESTERASE"/>
    <property type="match status" value="1"/>
</dbReference>
<dbReference type="InterPro" id="IPR003607">
    <property type="entry name" value="HD/PDEase_dom"/>
</dbReference>
<dbReference type="PROSITE" id="PS51845">
    <property type="entry name" value="PDEASE_I_2"/>
    <property type="match status" value="1"/>
</dbReference>
<dbReference type="GO" id="GO:0007165">
    <property type="term" value="P:signal transduction"/>
    <property type="evidence" value="ECO:0007669"/>
    <property type="project" value="InterPro"/>
</dbReference>
<dbReference type="CDD" id="cd00077">
    <property type="entry name" value="HDc"/>
    <property type="match status" value="1"/>
</dbReference>
<evidence type="ECO:0000256" key="1">
    <source>
        <dbReference type="ARBA" id="ARBA00001968"/>
    </source>
</evidence>
<accession>A0AAN5C5W0</accession>
<feature type="binding site" evidence="5">
    <location>
        <position position="38"/>
    </location>
    <ligand>
        <name>Zn(2+)</name>
        <dbReference type="ChEBI" id="CHEBI:29105"/>
        <label>1</label>
    </ligand>
</feature>
<evidence type="ECO:0000313" key="7">
    <source>
        <dbReference type="EMBL" id="GMR38658.1"/>
    </source>
</evidence>
<proteinExistence type="inferred from homology"/>
<dbReference type="Gene3D" id="1.10.1300.10">
    <property type="entry name" value="3'5'-cyclic nucleotide phosphodiesterase, catalytic domain"/>
    <property type="match status" value="1"/>
</dbReference>
<organism evidence="7 8">
    <name type="scientific">Pristionchus mayeri</name>
    <dbReference type="NCBI Taxonomy" id="1317129"/>
    <lineage>
        <taxon>Eukaryota</taxon>
        <taxon>Metazoa</taxon>
        <taxon>Ecdysozoa</taxon>
        <taxon>Nematoda</taxon>
        <taxon>Chromadorea</taxon>
        <taxon>Rhabditida</taxon>
        <taxon>Rhabditina</taxon>
        <taxon>Diplogasteromorpha</taxon>
        <taxon>Diplogasteroidea</taxon>
        <taxon>Neodiplogasteridae</taxon>
        <taxon>Pristionchus</taxon>
    </lineage>
</organism>
<evidence type="ECO:0000256" key="3">
    <source>
        <dbReference type="ARBA" id="ARBA00022723"/>
    </source>
</evidence>
<evidence type="ECO:0000313" key="8">
    <source>
        <dbReference type="Proteomes" id="UP001328107"/>
    </source>
</evidence>
<name>A0AAN5C5W0_9BILA</name>
<dbReference type="PRINTS" id="PR00387">
    <property type="entry name" value="PDIESTERASE1"/>
</dbReference>
<feature type="non-terminal residue" evidence="7">
    <location>
        <position position="1"/>
    </location>
</feature>
<evidence type="ECO:0000256" key="4">
    <source>
        <dbReference type="ARBA" id="ARBA00022801"/>
    </source>
</evidence>
<evidence type="ECO:0000259" key="6">
    <source>
        <dbReference type="PROSITE" id="PS51845"/>
    </source>
</evidence>
<comment type="cofactor">
    <cofactor evidence="1">
        <name>a divalent metal cation</name>
        <dbReference type="ChEBI" id="CHEBI:60240"/>
    </cofactor>
</comment>
<feature type="binding site" evidence="5">
    <location>
        <position position="37"/>
    </location>
    <ligand>
        <name>Zn(2+)</name>
        <dbReference type="ChEBI" id="CHEBI:29105"/>
        <label>1</label>
    </ligand>
</feature>
<feature type="domain" description="PDEase" evidence="6">
    <location>
        <begin position="1"/>
        <end position="153"/>
    </location>
</feature>
<comment type="caution">
    <text evidence="7">The sequence shown here is derived from an EMBL/GenBank/DDBJ whole genome shotgun (WGS) entry which is preliminary data.</text>
</comment>
<feature type="non-terminal residue" evidence="7">
    <location>
        <position position="153"/>
    </location>
</feature>
<protein>
    <recommendedName>
        <fullName evidence="6">PDEase domain-containing protein</fullName>
    </recommendedName>
</protein>
<evidence type="ECO:0000256" key="2">
    <source>
        <dbReference type="ARBA" id="ARBA00007648"/>
    </source>
</evidence>
<sequence>GKKDSKCNLLNEEITKAPLHTSMTLELLALFTAAAMHDYDHPGRTNAFRVDCGQEGAILYNYQFVLENHHAAESWKLLQQPKNNFIENLDAAETRRFRYLVLEYNLATDLKQHFEIIMNFTDKMSELRLTNEPDRVMVSRMLIKLTDVNSPAK</sequence>
<dbReference type="Proteomes" id="UP001328107">
    <property type="component" value="Unassembled WGS sequence"/>
</dbReference>
<feature type="binding site" evidence="5">
    <location>
        <position position="38"/>
    </location>
    <ligand>
        <name>Zn(2+)</name>
        <dbReference type="ChEBI" id="CHEBI:29105"/>
        <label>2</label>
    </ligand>
</feature>
<dbReference type="Pfam" id="PF00233">
    <property type="entry name" value="PDEase_I"/>
    <property type="match status" value="1"/>
</dbReference>
<reference evidence="8" key="1">
    <citation type="submission" date="2022-10" db="EMBL/GenBank/DDBJ databases">
        <title>Genome assembly of Pristionchus species.</title>
        <authorList>
            <person name="Yoshida K."/>
            <person name="Sommer R.J."/>
        </authorList>
    </citation>
    <scope>NUCLEOTIDE SEQUENCE [LARGE SCALE GENOMIC DNA]</scope>
    <source>
        <strain evidence="8">RS5460</strain>
    </source>
</reference>
<dbReference type="InterPro" id="IPR023088">
    <property type="entry name" value="PDEase"/>
</dbReference>
<evidence type="ECO:0000256" key="5">
    <source>
        <dbReference type="PIRSR" id="PIRSR623088-3"/>
    </source>
</evidence>
<dbReference type="GO" id="GO:0046872">
    <property type="term" value="F:metal ion binding"/>
    <property type="evidence" value="ECO:0007669"/>
    <property type="project" value="UniProtKB-KW"/>
</dbReference>
<feature type="binding site" evidence="5">
    <location>
        <position position="147"/>
    </location>
    <ligand>
        <name>Zn(2+)</name>
        <dbReference type="ChEBI" id="CHEBI:29105"/>
        <label>1</label>
    </ligand>
</feature>
<dbReference type="AlphaFoldDB" id="A0AAN5C5W0"/>
<dbReference type="InterPro" id="IPR036971">
    <property type="entry name" value="PDEase_catalytic_dom_sf"/>
</dbReference>
<dbReference type="InterPro" id="IPR002073">
    <property type="entry name" value="PDEase_catalytic_dom"/>
</dbReference>
<dbReference type="GO" id="GO:0004114">
    <property type="term" value="F:3',5'-cyclic-nucleotide phosphodiesterase activity"/>
    <property type="evidence" value="ECO:0007669"/>
    <property type="project" value="InterPro"/>
</dbReference>
<keyword evidence="4" id="KW-0378">Hydrolase</keyword>
<dbReference type="PROSITE" id="PS00126">
    <property type="entry name" value="PDEASE_I_1"/>
    <property type="match status" value="1"/>
</dbReference>
<dbReference type="SUPFAM" id="SSF109604">
    <property type="entry name" value="HD-domain/PDEase-like"/>
    <property type="match status" value="1"/>
</dbReference>
<keyword evidence="3 5" id="KW-0479">Metal-binding</keyword>
<gene>
    <name evidence="7" type="ORF">PMAYCL1PPCAC_08853</name>
</gene>
<dbReference type="EMBL" id="BTRK01000002">
    <property type="protein sequence ID" value="GMR38658.1"/>
    <property type="molecule type" value="Genomic_DNA"/>
</dbReference>
<dbReference type="InterPro" id="IPR023174">
    <property type="entry name" value="PDEase_CS"/>
</dbReference>
<keyword evidence="8" id="KW-1185">Reference proteome</keyword>